<accession>C1B6Y7</accession>
<dbReference type="PATRIC" id="fig|632772.20.peg.3345"/>
<evidence type="ECO:0000256" key="1">
    <source>
        <dbReference type="SAM" id="MobiDB-lite"/>
    </source>
</evidence>
<dbReference type="RefSeq" id="WP_012690393.1">
    <property type="nucleotide sequence ID" value="NC_012522.1"/>
</dbReference>
<evidence type="ECO:0000313" key="3">
    <source>
        <dbReference type="Proteomes" id="UP000002212"/>
    </source>
</evidence>
<protein>
    <submittedName>
        <fullName evidence="2">Uncharacterized protein</fullName>
    </submittedName>
</protein>
<dbReference type="OrthoDB" id="4641925at2"/>
<sequence>MNAITALPLAVLRVQYTIVRYPLHLIDEQVIAHLAPTAPGRRLYRGGLELLDCAVGTVLGHQDRAHRGADAPPRSNSDSGTAGDVDDPRPSDFIAESAPRTVTAENAELNEKAAHQLDTDSFAKHLEDIETSHQLGHSPTSDTADPATTPVTTWLADAASTEPDTTLTGKLADRVAELAHTETPPPGTQEIPTGERH</sequence>
<reference evidence="2 3" key="1">
    <citation type="submission" date="2009-03" db="EMBL/GenBank/DDBJ databases">
        <title>Comparison of the complete genome sequences of Rhodococcus erythropolis PR4 and Rhodococcus opacus B4.</title>
        <authorList>
            <person name="Takarada H."/>
            <person name="Sekine M."/>
            <person name="Hosoyama A."/>
            <person name="Yamada R."/>
            <person name="Fujisawa T."/>
            <person name="Omata S."/>
            <person name="Shimizu A."/>
            <person name="Tsukatani N."/>
            <person name="Tanikawa S."/>
            <person name="Fujita N."/>
            <person name="Harayama S."/>
        </authorList>
    </citation>
    <scope>NUCLEOTIDE SEQUENCE [LARGE SCALE GENOMIC DNA]</scope>
    <source>
        <strain evidence="2 3">B4</strain>
    </source>
</reference>
<dbReference type="Proteomes" id="UP000002212">
    <property type="component" value="Chromosome"/>
</dbReference>
<dbReference type="STRING" id="632772.ROP_31930"/>
<proteinExistence type="predicted"/>
<dbReference type="HOGENOM" id="CLU_1359521_0_0_11"/>
<dbReference type="EMBL" id="AP011115">
    <property type="protein sequence ID" value="BAH51440.1"/>
    <property type="molecule type" value="Genomic_DNA"/>
</dbReference>
<name>C1B6Y7_RHOOB</name>
<dbReference type="KEGG" id="rop:ROP_31930"/>
<feature type="region of interest" description="Disordered" evidence="1">
    <location>
        <begin position="64"/>
        <end position="101"/>
    </location>
</feature>
<gene>
    <name evidence="2" type="ordered locus">ROP_31930</name>
</gene>
<dbReference type="AlphaFoldDB" id="C1B6Y7"/>
<feature type="region of interest" description="Disordered" evidence="1">
    <location>
        <begin position="176"/>
        <end position="197"/>
    </location>
</feature>
<evidence type="ECO:0000313" key="2">
    <source>
        <dbReference type="EMBL" id="BAH51440.1"/>
    </source>
</evidence>
<organism evidence="2 3">
    <name type="scientific">Rhodococcus opacus (strain B4)</name>
    <dbReference type="NCBI Taxonomy" id="632772"/>
    <lineage>
        <taxon>Bacteria</taxon>
        <taxon>Bacillati</taxon>
        <taxon>Actinomycetota</taxon>
        <taxon>Actinomycetes</taxon>
        <taxon>Mycobacteriales</taxon>
        <taxon>Nocardiaceae</taxon>
        <taxon>Rhodococcus</taxon>
    </lineage>
</organism>